<keyword evidence="1 4" id="KW-0489">Methyltransferase</keyword>
<evidence type="ECO:0000313" key="4">
    <source>
        <dbReference type="EMBL" id="OZM74469.1"/>
    </source>
</evidence>
<dbReference type="CDD" id="cd02440">
    <property type="entry name" value="AdoMet_MTases"/>
    <property type="match status" value="1"/>
</dbReference>
<evidence type="ECO:0000313" key="5">
    <source>
        <dbReference type="Proteomes" id="UP000242444"/>
    </source>
</evidence>
<proteinExistence type="predicted"/>
<sequence length="244" mass="26554">MTQPDQYDVIGELYERTKALPVCRAETATLMSALPSLAGRSVLDVACGTGYYPRLFKRAGAGRVTGVDSSRVMISYASRVEEHDPLGISYEVSDAATLPRYGEFDVVTAVWLLGYAEGETALDGMLTNLRANLAEGGTFAALVPNPEIDWDGLGILPRYGIAAQRTRDSKGRQGYAVRVEGDPPFEFEGYTWPPGVIESAMKRAGFTGVLRHDPVVPEPSDHPHDTGYWDALFANPTFAVYSAR</sequence>
<dbReference type="GO" id="GO:0032259">
    <property type="term" value="P:methylation"/>
    <property type="evidence" value="ECO:0007669"/>
    <property type="project" value="UniProtKB-KW"/>
</dbReference>
<evidence type="ECO:0000256" key="2">
    <source>
        <dbReference type="ARBA" id="ARBA00022679"/>
    </source>
</evidence>
<dbReference type="InterPro" id="IPR041698">
    <property type="entry name" value="Methyltransf_25"/>
</dbReference>
<keyword evidence="5" id="KW-1185">Reference proteome</keyword>
<name>A0A263D8F3_9PSEU</name>
<dbReference type="PANTHER" id="PTHR43861:SF1">
    <property type="entry name" value="TRANS-ACONITATE 2-METHYLTRANSFERASE"/>
    <property type="match status" value="1"/>
</dbReference>
<comment type="caution">
    <text evidence="4">The sequence shown here is derived from an EMBL/GenBank/DDBJ whole genome shotgun (WGS) entry which is preliminary data.</text>
</comment>
<dbReference type="EMBL" id="NKYE01000002">
    <property type="protein sequence ID" value="OZM74469.1"/>
    <property type="molecule type" value="Genomic_DNA"/>
</dbReference>
<evidence type="ECO:0000256" key="1">
    <source>
        <dbReference type="ARBA" id="ARBA00022603"/>
    </source>
</evidence>
<dbReference type="GO" id="GO:0008168">
    <property type="term" value="F:methyltransferase activity"/>
    <property type="evidence" value="ECO:0007669"/>
    <property type="project" value="UniProtKB-KW"/>
</dbReference>
<dbReference type="InParanoid" id="A0A263D8F3"/>
<reference evidence="4 5" key="1">
    <citation type="submission" date="2017-07" db="EMBL/GenBank/DDBJ databases">
        <title>Amycolatopsis antarcticus sp. nov., isolated from the surface of an Antarcticus brown macroalga.</title>
        <authorList>
            <person name="Wang J."/>
            <person name="Leiva S."/>
            <person name="Huang J."/>
            <person name="Huang Y."/>
        </authorList>
    </citation>
    <scope>NUCLEOTIDE SEQUENCE [LARGE SCALE GENOMIC DNA]</scope>
    <source>
        <strain evidence="4 5">AU-G6</strain>
    </source>
</reference>
<protein>
    <submittedName>
        <fullName evidence="4">SAM-dependent methyltransferase</fullName>
    </submittedName>
</protein>
<organism evidence="4 5">
    <name type="scientific">Amycolatopsis antarctica</name>
    <dbReference type="NCBI Taxonomy" id="1854586"/>
    <lineage>
        <taxon>Bacteria</taxon>
        <taxon>Bacillati</taxon>
        <taxon>Actinomycetota</taxon>
        <taxon>Actinomycetes</taxon>
        <taxon>Pseudonocardiales</taxon>
        <taxon>Pseudonocardiaceae</taxon>
        <taxon>Amycolatopsis</taxon>
    </lineage>
</organism>
<dbReference type="Proteomes" id="UP000242444">
    <property type="component" value="Unassembled WGS sequence"/>
</dbReference>
<dbReference type="RefSeq" id="WP_094861367.1">
    <property type="nucleotide sequence ID" value="NZ_NKYE01000002.1"/>
</dbReference>
<dbReference type="InterPro" id="IPR029063">
    <property type="entry name" value="SAM-dependent_MTases_sf"/>
</dbReference>
<dbReference type="Pfam" id="PF13649">
    <property type="entry name" value="Methyltransf_25"/>
    <property type="match status" value="1"/>
</dbReference>
<accession>A0A263D8F3</accession>
<dbReference type="OrthoDB" id="9791837at2"/>
<dbReference type="PANTHER" id="PTHR43861">
    <property type="entry name" value="TRANS-ACONITATE 2-METHYLTRANSFERASE-RELATED"/>
    <property type="match status" value="1"/>
</dbReference>
<dbReference type="SUPFAM" id="SSF53335">
    <property type="entry name" value="S-adenosyl-L-methionine-dependent methyltransferases"/>
    <property type="match status" value="1"/>
</dbReference>
<evidence type="ECO:0000259" key="3">
    <source>
        <dbReference type="Pfam" id="PF13649"/>
    </source>
</evidence>
<dbReference type="AlphaFoldDB" id="A0A263D8F3"/>
<keyword evidence="2 4" id="KW-0808">Transferase</keyword>
<feature type="domain" description="Methyltransferase" evidence="3">
    <location>
        <begin position="42"/>
        <end position="137"/>
    </location>
</feature>
<dbReference type="Gene3D" id="3.40.50.150">
    <property type="entry name" value="Vaccinia Virus protein VP39"/>
    <property type="match status" value="1"/>
</dbReference>
<gene>
    <name evidence="4" type="ORF">CFN78_04955</name>
</gene>